<feature type="domain" description="DUF4283" evidence="2">
    <location>
        <begin position="27"/>
        <end position="107"/>
    </location>
</feature>
<feature type="region of interest" description="Disordered" evidence="1">
    <location>
        <begin position="238"/>
        <end position="302"/>
    </location>
</feature>
<keyword evidence="4" id="KW-1185">Reference proteome</keyword>
<organism evidence="3 4">
    <name type="scientific">Cephalotus follicularis</name>
    <name type="common">Albany pitcher plant</name>
    <dbReference type="NCBI Taxonomy" id="3775"/>
    <lineage>
        <taxon>Eukaryota</taxon>
        <taxon>Viridiplantae</taxon>
        <taxon>Streptophyta</taxon>
        <taxon>Embryophyta</taxon>
        <taxon>Tracheophyta</taxon>
        <taxon>Spermatophyta</taxon>
        <taxon>Magnoliopsida</taxon>
        <taxon>eudicotyledons</taxon>
        <taxon>Gunneridae</taxon>
        <taxon>Pentapetalae</taxon>
        <taxon>rosids</taxon>
        <taxon>fabids</taxon>
        <taxon>Oxalidales</taxon>
        <taxon>Cephalotaceae</taxon>
        <taxon>Cephalotus</taxon>
    </lineage>
</organism>
<proteinExistence type="predicted"/>
<comment type="caution">
    <text evidence="3">The sequence shown here is derived from an EMBL/GenBank/DDBJ whole genome shotgun (WGS) entry which is preliminary data.</text>
</comment>
<reference evidence="4" key="1">
    <citation type="submission" date="2016-04" db="EMBL/GenBank/DDBJ databases">
        <title>Cephalotus genome sequencing.</title>
        <authorList>
            <person name="Fukushima K."/>
            <person name="Hasebe M."/>
            <person name="Fang X."/>
        </authorList>
    </citation>
    <scope>NUCLEOTIDE SEQUENCE [LARGE SCALE GENOMIC DNA]</scope>
    <source>
        <strain evidence="4">cv. St1</strain>
    </source>
</reference>
<dbReference type="InterPro" id="IPR040256">
    <property type="entry name" value="At4g02000-like"/>
</dbReference>
<evidence type="ECO:0000259" key="2">
    <source>
        <dbReference type="Pfam" id="PF14111"/>
    </source>
</evidence>
<dbReference type="PANTHER" id="PTHR31286:SF180">
    <property type="entry name" value="OS10G0362600 PROTEIN"/>
    <property type="match status" value="1"/>
</dbReference>
<feature type="non-terminal residue" evidence="3">
    <location>
        <position position="1"/>
    </location>
</feature>
<evidence type="ECO:0000313" key="4">
    <source>
        <dbReference type="Proteomes" id="UP000187406"/>
    </source>
</evidence>
<evidence type="ECO:0000256" key="1">
    <source>
        <dbReference type="SAM" id="MobiDB-lite"/>
    </source>
</evidence>
<feature type="region of interest" description="Disordered" evidence="1">
    <location>
        <begin position="326"/>
        <end position="361"/>
    </location>
</feature>
<dbReference type="InParanoid" id="A0A1Q3C1F8"/>
<dbReference type="Proteomes" id="UP000187406">
    <property type="component" value="Unassembled WGS sequence"/>
</dbReference>
<dbReference type="Pfam" id="PF14111">
    <property type="entry name" value="DUF4283"/>
    <property type="match status" value="1"/>
</dbReference>
<dbReference type="EMBL" id="BDDD01001173">
    <property type="protein sequence ID" value="GAV73952.1"/>
    <property type="molecule type" value="Genomic_DNA"/>
</dbReference>
<dbReference type="PANTHER" id="PTHR31286">
    <property type="entry name" value="GLYCINE-RICH CELL WALL STRUCTURAL PROTEIN 1.8-LIKE"/>
    <property type="match status" value="1"/>
</dbReference>
<accession>A0A1Q3C1F8</accession>
<evidence type="ECO:0000313" key="3">
    <source>
        <dbReference type="EMBL" id="GAV73952.1"/>
    </source>
</evidence>
<protein>
    <submittedName>
        <fullName evidence="3">DUF4283 domain-containing protein</fullName>
    </submittedName>
</protein>
<dbReference type="InterPro" id="IPR025558">
    <property type="entry name" value="DUF4283"/>
</dbReference>
<dbReference type="OrthoDB" id="851886at2759"/>
<dbReference type="AlphaFoldDB" id="A0A1Q3C1F8"/>
<feature type="compositionally biased region" description="Polar residues" evidence="1">
    <location>
        <begin position="283"/>
        <end position="297"/>
    </location>
</feature>
<gene>
    <name evidence="3" type="ORF">CFOL_v3_17435</name>
</gene>
<sequence>LQFFEPTIVDGIPRAKPPPEVVAKGALEWENALVAFLVGKKLPTTKVKEVLLRKWGQVGTFSFHTVSNGVFLIKFNNGQTRDWIMDNGPWDIWGYHLALKKWTKGMSLKLEECSSIPVWVKLLNVPVHLWTKLGLSYIASVLGRPLYMDAQTTNRQALNYARVCVDMTATSSFPSSIFLDLDDGISTVVSVEYPWRPQACSLCKVFDHANKSCPKAVRREWIPKSVVETNRKPEDAEGWITVKRKNPQHMSAPLPEVDETGAGLMDALPNQAPKTPSKRGEGSFSNPISAETSSASPDPNPIGSMAALIDGGGCDVMNIKGKAICADTVSPLPSNTSGGSKKKKKKGLNDMEALLPASSND</sequence>
<name>A0A1Q3C1F8_CEPFO</name>